<feature type="domain" description="6-phosphogluconate dehydrogenase NADP-binding" evidence="7">
    <location>
        <begin position="4"/>
        <end position="158"/>
    </location>
</feature>
<protein>
    <recommendedName>
        <fullName evidence="6">3-hydroxyisobutyrate dehydrogenase</fullName>
        <shortName evidence="6">HIBADH</shortName>
        <ecNumber evidence="6">1.1.1.31</ecNumber>
    </recommendedName>
</protein>
<reference evidence="10" key="1">
    <citation type="submission" date="2019-06" db="EMBL/GenBank/DDBJ databases">
        <title>Gordonia isolated from sludge of a wastewater treatment plant.</title>
        <authorList>
            <person name="Tamura T."/>
            <person name="Aoyama K."/>
            <person name="Kang Y."/>
            <person name="Saito S."/>
            <person name="Akiyama N."/>
            <person name="Yazawa K."/>
            <person name="Gonoi T."/>
            <person name="Mikami Y."/>
        </authorList>
    </citation>
    <scope>NUCLEOTIDE SEQUENCE [LARGE SCALE GENOMIC DNA]</scope>
    <source>
        <strain evidence="10">NBRC 107697</strain>
    </source>
</reference>
<dbReference type="InterPro" id="IPR002204">
    <property type="entry name" value="3-OH-isobutyrate_DH-rel_CS"/>
</dbReference>
<organism evidence="9 10">
    <name type="scientific">Gordonia crocea</name>
    <dbReference type="NCBI Taxonomy" id="589162"/>
    <lineage>
        <taxon>Bacteria</taxon>
        <taxon>Bacillati</taxon>
        <taxon>Actinomycetota</taxon>
        <taxon>Actinomycetes</taxon>
        <taxon>Mycobacteriales</taxon>
        <taxon>Gordoniaceae</taxon>
        <taxon>Gordonia</taxon>
    </lineage>
</organism>
<dbReference type="UniPathway" id="UPA00362"/>
<dbReference type="Gene3D" id="3.40.50.720">
    <property type="entry name" value="NAD(P)-binding Rossmann-like Domain"/>
    <property type="match status" value="1"/>
</dbReference>
<evidence type="ECO:0000256" key="3">
    <source>
        <dbReference type="ARBA" id="ARBA00023002"/>
    </source>
</evidence>
<dbReference type="InterPro" id="IPR013328">
    <property type="entry name" value="6PGD_dom2"/>
</dbReference>
<proteinExistence type="inferred from homology"/>
<keyword evidence="10" id="KW-1185">Reference proteome</keyword>
<comment type="pathway">
    <text evidence="6">Amino-acid degradation; L-valine degradation.</text>
</comment>
<dbReference type="SUPFAM" id="SSF51735">
    <property type="entry name" value="NAD(P)-binding Rossmann-fold domains"/>
    <property type="match status" value="1"/>
</dbReference>
<dbReference type="InterPro" id="IPR036291">
    <property type="entry name" value="NAD(P)-bd_dom_sf"/>
</dbReference>
<accession>A0A7I9V1D7</accession>
<dbReference type="OrthoDB" id="3185659at2"/>
<sequence length="289" mass="28938">MSVIAFVGLGNMGLPMAVNLVKAGHRVAGFDASQVAVAAAAEAGVDTVETAEAAVDGADVVITMLPSGAIVKSVYDSVLPKAKPGTLFIDSSTIAVGDAREINTQATEAGMLQIDAPVSGGVKGATAGTLAFMVGGEEQAVAAAAPILEPMAGKVVPCGDSGNGQAAKLCNNMILAVQQIAVGEAFVLAEKLGLTPQALYDVVTGATGNCWALHTNCPVPGPVPTAPSGNEFRPGFATALMNKDLTLAMDAVTQTGSSAPLGSAAAKLYSDFAADNAHLDFSAIIQTLR</sequence>
<comment type="caution">
    <text evidence="9">The sequence shown here is derived from an EMBL/GenBank/DDBJ whole genome shotgun (WGS) entry which is preliminary data.</text>
</comment>
<evidence type="ECO:0000256" key="1">
    <source>
        <dbReference type="ARBA" id="ARBA00009080"/>
    </source>
</evidence>
<dbReference type="GO" id="GO:0008442">
    <property type="term" value="F:3-hydroxyisobutyrate dehydrogenase activity"/>
    <property type="evidence" value="ECO:0007669"/>
    <property type="project" value="UniProtKB-EC"/>
</dbReference>
<dbReference type="GO" id="GO:0051287">
    <property type="term" value="F:NAD binding"/>
    <property type="evidence" value="ECO:0007669"/>
    <property type="project" value="InterPro"/>
</dbReference>
<evidence type="ECO:0000256" key="2">
    <source>
        <dbReference type="ARBA" id="ARBA00022456"/>
    </source>
</evidence>
<dbReference type="Proteomes" id="UP000444980">
    <property type="component" value="Unassembled WGS sequence"/>
</dbReference>
<keyword evidence="4 6" id="KW-0520">NAD</keyword>
<dbReference type="InterPro" id="IPR008927">
    <property type="entry name" value="6-PGluconate_DH-like_C_sf"/>
</dbReference>
<dbReference type="PANTHER" id="PTHR22981">
    <property type="entry name" value="3-HYDROXYISOBUTYRATE DEHYDROGENASE-RELATED"/>
    <property type="match status" value="1"/>
</dbReference>
<dbReference type="EC" id="1.1.1.31" evidence="6"/>
<dbReference type="FunFam" id="1.10.1040.10:FF:000006">
    <property type="entry name" value="3-hydroxyisobutyrate dehydrogenase"/>
    <property type="match status" value="1"/>
</dbReference>
<evidence type="ECO:0000313" key="10">
    <source>
        <dbReference type="Proteomes" id="UP000444980"/>
    </source>
</evidence>
<gene>
    <name evidence="9" type="primary">mmsB</name>
    <name evidence="9" type="ORF">nbrc107697_29190</name>
</gene>
<feature type="active site" evidence="5">
    <location>
        <position position="168"/>
    </location>
</feature>
<evidence type="ECO:0000256" key="4">
    <source>
        <dbReference type="ARBA" id="ARBA00023027"/>
    </source>
</evidence>
<dbReference type="GO" id="GO:0006574">
    <property type="term" value="P:L-valine catabolic process"/>
    <property type="evidence" value="ECO:0007669"/>
    <property type="project" value="UniProtKB-UniPathway"/>
</dbReference>
<dbReference type="InterPro" id="IPR006115">
    <property type="entry name" value="6PGDH_NADP-bd"/>
</dbReference>
<dbReference type="InterPro" id="IPR011548">
    <property type="entry name" value="HIBADH"/>
</dbReference>
<keyword evidence="3 6" id="KW-0560">Oxidoreductase</keyword>
<dbReference type="AlphaFoldDB" id="A0A7I9V1D7"/>
<dbReference type="Pfam" id="PF14833">
    <property type="entry name" value="NAD_binding_11"/>
    <property type="match status" value="1"/>
</dbReference>
<evidence type="ECO:0000313" key="9">
    <source>
        <dbReference type="EMBL" id="GED98880.1"/>
    </source>
</evidence>
<dbReference type="NCBIfam" id="TIGR01692">
    <property type="entry name" value="HIBADH"/>
    <property type="match status" value="1"/>
</dbReference>
<dbReference type="RefSeq" id="WP_161928241.1">
    <property type="nucleotide sequence ID" value="NZ_BJOU01000011.1"/>
</dbReference>
<dbReference type="SUPFAM" id="SSF48179">
    <property type="entry name" value="6-phosphogluconate dehydrogenase C-terminal domain-like"/>
    <property type="match status" value="1"/>
</dbReference>
<evidence type="ECO:0000259" key="7">
    <source>
        <dbReference type="Pfam" id="PF03446"/>
    </source>
</evidence>
<evidence type="ECO:0000256" key="5">
    <source>
        <dbReference type="PIRSR" id="PIRSR000103-1"/>
    </source>
</evidence>
<evidence type="ECO:0000256" key="6">
    <source>
        <dbReference type="RuleBase" id="RU910714"/>
    </source>
</evidence>
<evidence type="ECO:0000259" key="8">
    <source>
        <dbReference type="Pfam" id="PF14833"/>
    </source>
</evidence>
<keyword evidence="2 6" id="KW-0101">Branched-chain amino acid catabolism</keyword>
<feature type="domain" description="3-hydroxyisobutyrate dehydrogenase-like NAD-binding" evidence="8">
    <location>
        <begin position="162"/>
        <end position="287"/>
    </location>
</feature>
<dbReference type="EMBL" id="BJOU01000011">
    <property type="protein sequence ID" value="GED98880.1"/>
    <property type="molecule type" value="Genomic_DNA"/>
</dbReference>
<dbReference type="PROSITE" id="PS00895">
    <property type="entry name" value="3_HYDROXYISOBUT_DH"/>
    <property type="match status" value="1"/>
</dbReference>
<dbReference type="Gene3D" id="1.10.1040.10">
    <property type="entry name" value="N-(1-d-carboxylethyl)-l-norvaline Dehydrogenase, domain 2"/>
    <property type="match status" value="1"/>
</dbReference>
<name>A0A7I9V1D7_9ACTN</name>
<dbReference type="PANTHER" id="PTHR22981:SF7">
    <property type="entry name" value="3-HYDROXYISOBUTYRATE DEHYDROGENASE, MITOCHONDRIAL"/>
    <property type="match status" value="1"/>
</dbReference>
<comment type="catalytic activity">
    <reaction evidence="6">
        <text>3-hydroxy-2-methylpropanoate + NAD(+) = 2-methyl-3-oxopropanoate + NADH + H(+)</text>
        <dbReference type="Rhea" id="RHEA:17681"/>
        <dbReference type="ChEBI" id="CHEBI:11805"/>
        <dbReference type="ChEBI" id="CHEBI:15378"/>
        <dbReference type="ChEBI" id="CHEBI:57540"/>
        <dbReference type="ChEBI" id="CHEBI:57700"/>
        <dbReference type="ChEBI" id="CHEBI:57945"/>
        <dbReference type="EC" id="1.1.1.31"/>
    </reaction>
</comment>
<comment type="similarity">
    <text evidence="1 6">Belongs to the HIBADH-related family.</text>
</comment>
<dbReference type="InterPro" id="IPR015815">
    <property type="entry name" value="HIBADH-related"/>
</dbReference>
<dbReference type="Pfam" id="PF03446">
    <property type="entry name" value="NAD_binding_2"/>
    <property type="match status" value="1"/>
</dbReference>
<dbReference type="PIRSF" id="PIRSF000103">
    <property type="entry name" value="HIBADH"/>
    <property type="match status" value="1"/>
</dbReference>
<dbReference type="InterPro" id="IPR029154">
    <property type="entry name" value="HIBADH-like_NADP-bd"/>
</dbReference>
<dbReference type="GO" id="GO:0050661">
    <property type="term" value="F:NADP binding"/>
    <property type="evidence" value="ECO:0007669"/>
    <property type="project" value="InterPro"/>
</dbReference>